<keyword evidence="1 4" id="KW-0732">Signal</keyword>
<organism evidence="7 8">
    <name type="scientific">Lysobacter enzymogenes</name>
    <dbReference type="NCBI Taxonomy" id="69"/>
    <lineage>
        <taxon>Bacteria</taxon>
        <taxon>Pseudomonadati</taxon>
        <taxon>Pseudomonadota</taxon>
        <taxon>Gammaproteobacteria</taxon>
        <taxon>Lysobacterales</taxon>
        <taxon>Lysobacteraceae</taxon>
        <taxon>Lysobacter</taxon>
    </lineage>
</organism>
<dbReference type="GO" id="GO:0007154">
    <property type="term" value="P:cell communication"/>
    <property type="evidence" value="ECO:0007669"/>
    <property type="project" value="InterPro"/>
</dbReference>
<dbReference type="InterPro" id="IPR038081">
    <property type="entry name" value="CalX-like_sf"/>
</dbReference>
<dbReference type="InterPro" id="IPR047589">
    <property type="entry name" value="DUF11_rpt"/>
</dbReference>
<feature type="domain" description="DUF11" evidence="5">
    <location>
        <begin position="371"/>
        <end position="490"/>
    </location>
</feature>
<evidence type="ECO:0000259" key="6">
    <source>
        <dbReference type="Pfam" id="PF03160"/>
    </source>
</evidence>
<feature type="domain" description="DUF11" evidence="5">
    <location>
        <begin position="527"/>
        <end position="576"/>
    </location>
</feature>
<feature type="domain" description="Calx-beta" evidence="6">
    <location>
        <begin position="243"/>
        <end position="369"/>
    </location>
</feature>
<dbReference type="Pfam" id="PF01345">
    <property type="entry name" value="DUF11"/>
    <property type="match status" value="2"/>
</dbReference>
<dbReference type="Pfam" id="PF03160">
    <property type="entry name" value="Calx-beta"/>
    <property type="match status" value="1"/>
</dbReference>
<evidence type="ECO:0000259" key="5">
    <source>
        <dbReference type="Pfam" id="PF01345"/>
    </source>
</evidence>
<feature type="chain" id="PRO_5006595066" description="DUF11 domain-containing protein" evidence="4">
    <location>
        <begin position="25"/>
        <end position="629"/>
    </location>
</feature>
<reference evidence="7 8" key="1">
    <citation type="submission" date="2015-11" db="EMBL/GenBank/DDBJ databases">
        <title>Genome sequences of Lysobacter enzymogenes strain C3 and Lysobacter antibioticus ATCC 29479.</title>
        <authorList>
            <person name="Kobayashi D.Y."/>
        </authorList>
    </citation>
    <scope>NUCLEOTIDE SEQUENCE [LARGE SCALE GENOMIC DNA]</scope>
    <source>
        <strain evidence="7 8">C3</strain>
    </source>
</reference>
<keyword evidence="3" id="KW-0106">Calcium</keyword>
<dbReference type="AlphaFoldDB" id="A0A0S2DPE7"/>
<protein>
    <recommendedName>
        <fullName evidence="9">DUF11 domain-containing protein</fullName>
    </recommendedName>
</protein>
<dbReference type="InterPro" id="IPR003644">
    <property type="entry name" value="Calx_beta"/>
</dbReference>
<dbReference type="InterPro" id="IPR001434">
    <property type="entry name" value="OmcB-like_DUF11"/>
</dbReference>
<dbReference type="NCBIfam" id="TIGR01451">
    <property type="entry name" value="B_ant_repeat"/>
    <property type="match status" value="1"/>
</dbReference>
<evidence type="ECO:0000256" key="2">
    <source>
        <dbReference type="ARBA" id="ARBA00022737"/>
    </source>
</evidence>
<name>A0A0S2DPE7_LYSEN</name>
<evidence type="ECO:0000256" key="4">
    <source>
        <dbReference type="SAM" id="SignalP"/>
    </source>
</evidence>
<evidence type="ECO:0000313" key="7">
    <source>
        <dbReference type="EMBL" id="ALN60518.1"/>
    </source>
</evidence>
<dbReference type="Proteomes" id="UP000061569">
    <property type="component" value="Chromosome"/>
</dbReference>
<evidence type="ECO:0000313" key="8">
    <source>
        <dbReference type="Proteomes" id="UP000061569"/>
    </source>
</evidence>
<gene>
    <name evidence="7" type="ORF">GLE_5177</name>
</gene>
<dbReference type="GO" id="GO:0016020">
    <property type="term" value="C:membrane"/>
    <property type="evidence" value="ECO:0007669"/>
    <property type="project" value="InterPro"/>
</dbReference>
<proteinExistence type="predicted"/>
<evidence type="ECO:0000256" key="1">
    <source>
        <dbReference type="ARBA" id="ARBA00022729"/>
    </source>
</evidence>
<sequence>MPPRRCARALLAAALAAASFAAPAQVQRTFVNLGFETPNMVTAACVGFYVGPQQVTGWNTTETNRTAGGCGVTANPATGPVLELWNNGALGVTARTGKQHAELNAYTASRVYQNVCMTNGEVINWRLSHRGRDSATVPDVMDFGINATGSTSSAITTQVARIGTTNNGTDRINAAGAAQPSFASLGTLTIGGTTGGWRDYSGTFTYTGTTGVQQLGFAAVSSALGNISSGNFLDEIQVTLTPYLEFDPTSYTVREGTAGTLPQIRVIGTVPAGGITVPIQITGGTATVGSDYTVDNGTATQVDVAIPAGTYDNRTFPIPITVVDDNVIEDNETVTFTVQPVPGSFTLTSTSTCSAAAQASATLTILDNDVDLATTKTVGNAAPTPGTNTQFTVDFLNNTSRPTVADTTAHDASVNLADAVPAGLTFASWTCVGTGATCPASSGTGAISGIATLPAGAAGSAGGRLTYTITATLGAGQCAAIANTATISARAPVAEGASAQAGFNTPAPGGTANNSASASVDAVCAALSLRKSDNATTYTPGSSATYVLTACNAGPDAANGATISDTLPNGVRLGAGWSCGGSGAVPGTCPAGGGAAGDNSLSVAGVNLPANGCVAVSVPVNFSANPADY</sequence>
<feature type="signal peptide" evidence="4">
    <location>
        <begin position="1"/>
        <end position="24"/>
    </location>
</feature>
<dbReference type="Gene3D" id="2.60.40.2030">
    <property type="match status" value="1"/>
</dbReference>
<dbReference type="STRING" id="69.GLE_5177"/>
<evidence type="ECO:0000256" key="3">
    <source>
        <dbReference type="ARBA" id="ARBA00022837"/>
    </source>
</evidence>
<dbReference type="KEGG" id="lez:GLE_5177"/>
<accession>A0A0S2DPE7</accession>
<dbReference type="PATRIC" id="fig|69.6.peg.5098"/>
<dbReference type="EMBL" id="CP013140">
    <property type="protein sequence ID" value="ALN60518.1"/>
    <property type="molecule type" value="Genomic_DNA"/>
</dbReference>
<keyword evidence="2" id="KW-0677">Repeat</keyword>
<evidence type="ECO:0008006" key="9">
    <source>
        <dbReference type="Google" id="ProtNLM"/>
    </source>
</evidence>
<dbReference type="SUPFAM" id="SSF141072">
    <property type="entry name" value="CalX-like"/>
    <property type="match status" value="1"/>
</dbReference>